<keyword evidence="2" id="KW-1185">Reference proteome</keyword>
<evidence type="ECO:0000313" key="2">
    <source>
        <dbReference type="Proteomes" id="UP000051530"/>
    </source>
</evidence>
<accession>A0A0R0LW98</accession>
<dbReference type="VEuPathDB" id="MicrosporidiaDB:M153_30908000475"/>
<organism evidence="1 2">
    <name type="scientific">Pseudoloma neurophilia</name>
    <dbReference type="NCBI Taxonomy" id="146866"/>
    <lineage>
        <taxon>Eukaryota</taxon>
        <taxon>Fungi</taxon>
        <taxon>Fungi incertae sedis</taxon>
        <taxon>Microsporidia</taxon>
        <taxon>Pseudoloma</taxon>
    </lineage>
</organism>
<protein>
    <submittedName>
        <fullName evidence="1">Uncharacterized protein</fullName>
    </submittedName>
</protein>
<gene>
    <name evidence="1" type="ORF">M153_30908000475</name>
</gene>
<dbReference type="AlphaFoldDB" id="A0A0R0LW98"/>
<evidence type="ECO:0000313" key="1">
    <source>
        <dbReference type="EMBL" id="KRH91710.1"/>
    </source>
</evidence>
<reference evidence="1 2" key="1">
    <citation type="submission" date="2015-07" db="EMBL/GenBank/DDBJ databases">
        <title>The genome of Pseudoloma neurophilia, a relevant intracellular parasite of the zebrafish.</title>
        <authorList>
            <person name="Ndikumana S."/>
            <person name="Pelin A."/>
            <person name="Sanders J."/>
            <person name="Corradi N."/>
        </authorList>
    </citation>
    <scope>NUCLEOTIDE SEQUENCE [LARGE SCALE GENOMIC DNA]</scope>
    <source>
        <strain evidence="1 2">MK1</strain>
    </source>
</reference>
<sequence>MRCCESKIKSRITVLSKNNKYSTIVWQKLAKSNDVPQRNSHLEKNIYLNNLKVCLCTVDSTDLDIWEKNVKYSEGVILIIEAYEINSPEVQNFISDLNKQIILVLCNTTNIGDTNIDDSPDSQTKYLVCDIESWKGPDQGLSWLTESIK</sequence>
<dbReference type="OrthoDB" id="2191823at2759"/>
<name>A0A0R0LW98_9MICR</name>
<proteinExistence type="predicted"/>
<dbReference type="EMBL" id="LGUB01001602">
    <property type="protein sequence ID" value="KRH91710.1"/>
    <property type="molecule type" value="Genomic_DNA"/>
</dbReference>
<comment type="caution">
    <text evidence="1">The sequence shown here is derived from an EMBL/GenBank/DDBJ whole genome shotgun (WGS) entry which is preliminary data.</text>
</comment>
<dbReference type="Proteomes" id="UP000051530">
    <property type="component" value="Unassembled WGS sequence"/>
</dbReference>